<dbReference type="GO" id="GO:0004674">
    <property type="term" value="F:protein serine/threonine kinase activity"/>
    <property type="evidence" value="ECO:0007669"/>
    <property type="project" value="UniProtKB-KW"/>
</dbReference>
<dbReference type="PROSITE" id="PS00108">
    <property type="entry name" value="PROTEIN_KINASE_ST"/>
    <property type="match status" value="1"/>
</dbReference>
<dbReference type="Gene3D" id="1.10.510.10">
    <property type="entry name" value="Transferase(Phosphotransferase) domain 1"/>
    <property type="match status" value="1"/>
</dbReference>
<evidence type="ECO:0000256" key="4">
    <source>
        <dbReference type="ARBA" id="ARBA00022777"/>
    </source>
</evidence>
<keyword evidence="1" id="KW-0723">Serine/threonine-protein kinase</keyword>
<evidence type="ECO:0000256" key="2">
    <source>
        <dbReference type="ARBA" id="ARBA00022679"/>
    </source>
</evidence>
<dbReference type="GO" id="GO:0005524">
    <property type="term" value="F:ATP binding"/>
    <property type="evidence" value="ECO:0007669"/>
    <property type="project" value="UniProtKB-KW"/>
</dbReference>
<evidence type="ECO:0000313" key="8">
    <source>
        <dbReference type="Proteomes" id="UP000324585"/>
    </source>
</evidence>
<evidence type="ECO:0000256" key="1">
    <source>
        <dbReference type="ARBA" id="ARBA00022527"/>
    </source>
</evidence>
<name>A0A5J4YS87_PORPP</name>
<evidence type="ECO:0000259" key="6">
    <source>
        <dbReference type="PROSITE" id="PS50011"/>
    </source>
</evidence>
<dbReference type="InterPro" id="IPR050205">
    <property type="entry name" value="CDPK_Ser/Thr_kinases"/>
</dbReference>
<dbReference type="Proteomes" id="UP000324585">
    <property type="component" value="Unassembled WGS sequence"/>
</dbReference>
<protein>
    <submittedName>
        <fullName evidence="7">Calcium-dependent protein kinase 22</fullName>
    </submittedName>
</protein>
<dbReference type="EMBL" id="VRMN01000006">
    <property type="protein sequence ID" value="KAA8493702.1"/>
    <property type="molecule type" value="Genomic_DNA"/>
</dbReference>
<dbReference type="OMA" id="HECEEEN"/>
<comment type="caution">
    <text evidence="7">The sequence shown here is derived from an EMBL/GenBank/DDBJ whole genome shotgun (WGS) entry which is preliminary data.</text>
</comment>
<dbReference type="PANTHER" id="PTHR24349">
    <property type="entry name" value="SERINE/THREONINE-PROTEIN KINASE"/>
    <property type="match status" value="1"/>
</dbReference>
<dbReference type="InterPro" id="IPR000719">
    <property type="entry name" value="Prot_kinase_dom"/>
</dbReference>
<dbReference type="AlphaFoldDB" id="A0A5J4YS87"/>
<dbReference type="FunFam" id="1.10.510.10:FF:000571">
    <property type="entry name" value="Maternal embryonic leucine zipper kinase"/>
    <property type="match status" value="1"/>
</dbReference>
<keyword evidence="5" id="KW-0067">ATP-binding</keyword>
<dbReference type="Pfam" id="PF00069">
    <property type="entry name" value="Pkinase"/>
    <property type="match status" value="1"/>
</dbReference>
<keyword evidence="4 7" id="KW-0418">Kinase</keyword>
<organism evidence="7 8">
    <name type="scientific">Porphyridium purpureum</name>
    <name type="common">Red alga</name>
    <name type="synonym">Porphyridium cruentum</name>
    <dbReference type="NCBI Taxonomy" id="35688"/>
    <lineage>
        <taxon>Eukaryota</taxon>
        <taxon>Rhodophyta</taxon>
        <taxon>Bangiophyceae</taxon>
        <taxon>Porphyridiales</taxon>
        <taxon>Porphyridiaceae</taxon>
        <taxon>Porphyridium</taxon>
    </lineage>
</organism>
<evidence type="ECO:0000256" key="5">
    <source>
        <dbReference type="ARBA" id="ARBA00022840"/>
    </source>
</evidence>
<reference evidence="8" key="1">
    <citation type="journal article" date="2019" name="Nat. Commun.">
        <title>Expansion of phycobilisome linker gene families in mesophilic red algae.</title>
        <authorList>
            <person name="Lee J."/>
            <person name="Kim D."/>
            <person name="Bhattacharya D."/>
            <person name="Yoon H.S."/>
        </authorList>
    </citation>
    <scope>NUCLEOTIDE SEQUENCE [LARGE SCALE GENOMIC DNA]</scope>
    <source>
        <strain evidence="8">CCMP 1328</strain>
    </source>
</reference>
<dbReference type="SMART" id="SM00220">
    <property type="entry name" value="S_TKc"/>
    <property type="match status" value="1"/>
</dbReference>
<dbReference type="SUPFAM" id="SSF56112">
    <property type="entry name" value="Protein kinase-like (PK-like)"/>
    <property type="match status" value="1"/>
</dbReference>
<proteinExistence type="predicted"/>
<dbReference type="InterPro" id="IPR011009">
    <property type="entry name" value="Kinase-like_dom_sf"/>
</dbReference>
<feature type="domain" description="Protein kinase" evidence="6">
    <location>
        <begin position="106"/>
        <end position="388"/>
    </location>
</feature>
<gene>
    <name evidence="7" type="ORF">FVE85_4839</name>
</gene>
<dbReference type="OrthoDB" id="541276at2759"/>
<keyword evidence="2" id="KW-0808">Transferase</keyword>
<dbReference type="InterPro" id="IPR008271">
    <property type="entry name" value="Ser/Thr_kinase_AS"/>
</dbReference>
<keyword evidence="3" id="KW-0547">Nucleotide-binding</keyword>
<keyword evidence="8" id="KW-1185">Reference proteome</keyword>
<evidence type="ECO:0000256" key="3">
    <source>
        <dbReference type="ARBA" id="ARBA00022741"/>
    </source>
</evidence>
<evidence type="ECO:0000313" key="7">
    <source>
        <dbReference type="EMBL" id="KAA8493702.1"/>
    </source>
</evidence>
<sequence>MRYDRRMSLRQHVRPVHREEEHECEEENGAQFVDASVGALYSEVRQCQQEQHPETHQQREQQLQLQHQHQQQAKAERLEGMVKAAAPVLSRETCGLLCEGNIHEFWALEKCLGKGATAAVYSAVRSSYAPRDTARTAAAVAPDVVAVKVVDKSCTLVSDILTECRVHDLTWSLGPGAITHGLVKVYEVWEDAMSVYLVMEKMSGGELHNSMVNNAFSTEKATSRVLRHILLAVRTLHENGVAHRDIKPENLMFASSPADPHGLRLLDFGSACLFDPKAKSSFQIYREGSVGTAFYAAPEVIFRRIFNYAACDIWAIGIIAYLLLLKKLPYSLTGSISRLIAQVRMGVKIWEDEWVDVSAEGRDLVSRMLQFDPSQRPSARELLEHPWFRMCDQCESEDGRQCLMSCCSRQGQSIKVHVGS</sequence>
<accession>A0A5J4YS87</accession>
<dbReference type="PROSITE" id="PS50011">
    <property type="entry name" value="PROTEIN_KINASE_DOM"/>
    <property type="match status" value="1"/>
</dbReference>